<evidence type="ECO:0000313" key="2">
    <source>
        <dbReference type="EMBL" id="TRX45774.1"/>
    </source>
</evidence>
<dbReference type="Gene3D" id="2.20.25.10">
    <property type="match status" value="1"/>
</dbReference>
<gene>
    <name evidence="2" type="ORF">FNY88_12235</name>
</gene>
<keyword evidence="3" id="KW-1185">Reference proteome</keyword>
<protein>
    <submittedName>
        <fullName evidence="2">Uncharacterized protein</fullName>
    </submittedName>
</protein>
<dbReference type="Proteomes" id="UP000316859">
    <property type="component" value="Unassembled WGS sequence"/>
</dbReference>
<organism evidence="2 3">
    <name type="scientific">Corynebacterium guaraldiae</name>
    <dbReference type="NCBI Taxonomy" id="3051103"/>
    <lineage>
        <taxon>Bacteria</taxon>
        <taxon>Bacillati</taxon>
        <taxon>Actinomycetota</taxon>
        <taxon>Actinomycetes</taxon>
        <taxon>Mycobacteriales</taxon>
        <taxon>Corynebacteriaceae</taxon>
        <taxon>Corynebacterium</taxon>
    </lineage>
</organism>
<feature type="region of interest" description="Disordered" evidence="1">
    <location>
        <begin position="54"/>
        <end position="75"/>
    </location>
</feature>
<evidence type="ECO:0000256" key="1">
    <source>
        <dbReference type="SAM" id="MobiDB-lite"/>
    </source>
</evidence>
<reference evidence="2 3" key="1">
    <citation type="submission" date="2019-07" db="EMBL/GenBank/DDBJ databases">
        <title>Draft genome of C. aurimucosum strain 2299.</title>
        <authorList>
            <person name="Pacheco L.G.C."/>
            <person name="Aguiar E.R.G.R."/>
            <person name="Santos C.S."/>
            <person name="Rocha D.J.P.G."/>
            <person name="Sant'Anna L.O."/>
            <person name="Mattos-Guaraldi A.L."/>
            <person name="Santos L.S."/>
        </authorList>
    </citation>
    <scope>NUCLEOTIDE SEQUENCE [LARGE SCALE GENOMIC DNA]</scope>
    <source>
        <strain evidence="2 3">2299</strain>
    </source>
</reference>
<evidence type="ECO:0000313" key="3">
    <source>
        <dbReference type="Proteomes" id="UP000316859"/>
    </source>
</evidence>
<dbReference type="EMBL" id="VKDI01000039">
    <property type="protein sequence ID" value="TRX45774.1"/>
    <property type="molecule type" value="Genomic_DNA"/>
</dbReference>
<proteinExistence type="predicted"/>
<accession>A0ABY3CR26</accession>
<comment type="caution">
    <text evidence="2">The sequence shown here is derived from an EMBL/GenBank/DDBJ whole genome shotgun (WGS) entry which is preliminary data.</text>
</comment>
<name>A0ABY3CR26_9CORY</name>
<sequence length="93" mass="10060">MSLLTSELACFPAYNRRPQKPSTHKGVTHDYTTKALSTGSGRDGRTVVQESGLDFTMTAPKEMGVGARQAGRSGLETPVRCTHCHDQNGKLLL</sequence>